<feature type="compositionally biased region" description="Low complexity" evidence="1">
    <location>
        <begin position="25"/>
        <end position="49"/>
    </location>
</feature>
<sequence length="199" mass="21729">MSNAIYAHYDAYAAVMDGGYYAPNGGYAPSSAGSSPTSPSHPLAPLPSSVGPARTHSSLGTSSRRRPYDAMPLDAPTASRTYSSPSMTSRRDVPAFFASRRPPSHPSDEEEDELTEEPPAANATDQEKIEYKRRQNTLAARRSRKRKLMHQQALEEASTNNPQLLFVLDTRADVRHIRAIDMLKPRRTGMEAAGSDAAL</sequence>
<dbReference type="PROSITE" id="PS00036">
    <property type="entry name" value="BZIP_BASIC"/>
    <property type="match status" value="1"/>
</dbReference>
<dbReference type="Gene3D" id="3.30.160.60">
    <property type="entry name" value="Classic Zinc Finger"/>
    <property type="match status" value="1"/>
</dbReference>
<evidence type="ECO:0000313" key="4">
    <source>
        <dbReference type="Proteomes" id="UP000815677"/>
    </source>
</evidence>
<evidence type="ECO:0000259" key="2">
    <source>
        <dbReference type="PROSITE" id="PS00036"/>
    </source>
</evidence>
<dbReference type="Proteomes" id="UP000815677">
    <property type="component" value="Unassembled WGS sequence"/>
</dbReference>
<evidence type="ECO:0000313" key="3">
    <source>
        <dbReference type="EMBL" id="GAT47025.1"/>
    </source>
</evidence>
<dbReference type="InterPro" id="IPR004827">
    <property type="entry name" value="bZIP"/>
</dbReference>
<dbReference type="Pfam" id="PF07716">
    <property type="entry name" value="bZIP_2"/>
    <property type="match status" value="1"/>
</dbReference>
<accession>A0ABQ0L7V1</accession>
<reference evidence="3" key="1">
    <citation type="submission" date="2014-09" db="EMBL/GenBank/DDBJ databases">
        <title>Genome sequence of the luminous mushroom Mycena chlorophos for searching fungal bioluminescence genes.</title>
        <authorList>
            <person name="Tanaka Y."/>
            <person name="Kasuga D."/>
            <person name="Oba Y."/>
            <person name="Hase S."/>
            <person name="Sato K."/>
            <person name="Oba Y."/>
            <person name="Sakakibara Y."/>
        </authorList>
    </citation>
    <scope>NUCLEOTIDE SEQUENCE</scope>
</reference>
<dbReference type="CDD" id="cd12193">
    <property type="entry name" value="bZIP_GCN4"/>
    <property type="match status" value="1"/>
</dbReference>
<dbReference type="InterPro" id="IPR046347">
    <property type="entry name" value="bZIP_sf"/>
</dbReference>
<organism evidence="3 4">
    <name type="scientific">Mycena chlorophos</name>
    <name type="common">Agaric fungus</name>
    <name type="synonym">Agaricus chlorophos</name>
    <dbReference type="NCBI Taxonomy" id="658473"/>
    <lineage>
        <taxon>Eukaryota</taxon>
        <taxon>Fungi</taxon>
        <taxon>Dikarya</taxon>
        <taxon>Basidiomycota</taxon>
        <taxon>Agaricomycotina</taxon>
        <taxon>Agaricomycetes</taxon>
        <taxon>Agaricomycetidae</taxon>
        <taxon>Agaricales</taxon>
        <taxon>Marasmiineae</taxon>
        <taxon>Mycenaceae</taxon>
        <taxon>Mycena</taxon>
    </lineage>
</organism>
<gene>
    <name evidence="3" type="ORF">MCHLO_04513</name>
</gene>
<proteinExistence type="predicted"/>
<name>A0ABQ0L7V1_MYCCL</name>
<evidence type="ECO:0000256" key="1">
    <source>
        <dbReference type="SAM" id="MobiDB-lite"/>
    </source>
</evidence>
<protein>
    <recommendedName>
        <fullName evidence="2">BZIP domain-containing protein</fullName>
    </recommendedName>
</protein>
<feature type="domain" description="BZIP" evidence="2">
    <location>
        <begin position="132"/>
        <end position="146"/>
    </location>
</feature>
<keyword evidence="4" id="KW-1185">Reference proteome</keyword>
<dbReference type="EMBL" id="DF843038">
    <property type="protein sequence ID" value="GAT47025.1"/>
    <property type="molecule type" value="Genomic_DNA"/>
</dbReference>
<feature type="compositionally biased region" description="Polar residues" evidence="1">
    <location>
        <begin position="78"/>
        <end position="88"/>
    </location>
</feature>
<dbReference type="SUPFAM" id="SSF57959">
    <property type="entry name" value="Leucine zipper domain"/>
    <property type="match status" value="1"/>
</dbReference>
<feature type="region of interest" description="Disordered" evidence="1">
    <location>
        <begin position="25"/>
        <end position="125"/>
    </location>
</feature>